<keyword evidence="2" id="KW-0812">Transmembrane</keyword>
<dbReference type="OrthoDB" id="77989at2759"/>
<proteinExistence type="predicted"/>
<dbReference type="InterPro" id="IPR000086">
    <property type="entry name" value="NUDIX_hydrolase_dom"/>
</dbReference>
<dbReference type="InterPro" id="IPR045121">
    <property type="entry name" value="CoAse"/>
</dbReference>
<dbReference type="PANTHER" id="PTHR12992:SF44">
    <property type="entry name" value="NUDIX HYDROLASE DOMAIN-CONTAINING PROTEIN"/>
    <property type="match status" value="1"/>
</dbReference>
<evidence type="ECO:0000259" key="3">
    <source>
        <dbReference type="PROSITE" id="PS51462"/>
    </source>
</evidence>
<dbReference type="Gene3D" id="3.90.79.10">
    <property type="entry name" value="Nucleoside Triphosphate Pyrophosphohydrolase"/>
    <property type="match status" value="1"/>
</dbReference>
<dbReference type="GO" id="GO:0010945">
    <property type="term" value="F:coenzyme A diphosphatase activity"/>
    <property type="evidence" value="ECO:0007669"/>
    <property type="project" value="InterPro"/>
</dbReference>
<keyword evidence="5" id="KW-1185">Reference proteome</keyword>
<keyword evidence="2" id="KW-1133">Transmembrane helix</keyword>
<sequence>MSHSEPSRSSLDYQCLTTLSSQLQSRPGRKLPSSVACDRRASVAIILRSCPTSPSGSDHPDAESFDQPLEEYLKEEKFRHARLELLYIVRARSPSDRWSGHVAFPGGRCHPNESDQQAAERETKEEIGLTLARPNFVCLGALDDRTVVTFGGWKQLLTLGAYVYLQTCPVTPPLVLDTQEVELAYWVPLEAIFRHLPQYQGVNGKPVHQPLYWNPVRVEMHHRRTSSRWWAHYPPLAWVLRQILGTYDFHCLALPMTTATPGRTLTSPTLPPSDNPYVSHDQGLRLWGLTLQMTSDLVDRCFTPKDLPRYPLSGPPPTFGHWEVKLILKLWYYWSIYRRHTSFPTEDSIQKSYHRALYLAVLVTAVTRVSFGVWLLCWLKRHIISKVLALLKRI</sequence>
<dbReference type="PANTHER" id="PTHR12992">
    <property type="entry name" value="NUDIX HYDROLASE"/>
    <property type="match status" value="1"/>
</dbReference>
<evidence type="ECO:0000313" key="4">
    <source>
        <dbReference type="EMBL" id="KAJ1959700.1"/>
    </source>
</evidence>
<feature type="domain" description="Nudix hydrolase" evidence="3">
    <location>
        <begin position="38"/>
        <end position="209"/>
    </location>
</feature>
<keyword evidence="2" id="KW-0472">Membrane</keyword>
<evidence type="ECO:0000256" key="2">
    <source>
        <dbReference type="SAM" id="Phobius"/>
    </source>
</evidence>
<dbReference type="Pfam" id="PF00293">
    <property type="entry name" value="NUDIX"/>
    <property type="match status" value="1"/>
</dbReference>
<keyword evidence="1" id="KW-0378">Hydrolase</keyword>
<protein>
    <recommendedName>
        <fullName evidence="3">Nudix hydrolase domain-containing protein</fullName>
    </recommendedName>
</protein>
<dbReference type="SUPFAM" id="SSF55811">
    <property type="entry name" value="Nudix"/>
    <property type="match status" value="1"/>
</dbReference>
<dbReference type="CDD" id="cd03426">
    <property type="entry name" value="NUDIX_CoAse_Nudt7"/>
    <property type="match status" value="1"/>
</dbReference>
<dbReference type="AlphaFoldDB" id="A0A9W8ALS6"/>
<evidence type="ECO:0000256" key="1">
    <source>
        <dbReference type="ARBA" id="ARBA00022801"/>
    </source>
</evidence>
<accession>A0A9W8ALS6</accession>
<dbReference type="Proteomes" id="UP001150925">
    <property type="component" value="Unassembled WGS sequence"/>
</dbReference>
<dbReference type="PROSITE" id="PS51462">
    <property type="entry name" value="NUDIX"/>
    <property type="match status" value="1"/>
</dbReference>
<dbReference type="InterPro" id="IPR015797">
    <property type="entry name" value="NUDIX_hydrolase-like_dom_sf"/>
</dbReference>
<comment type="caution">
    <text evidence="4">The sequence shown here is derived from an EMBL/GenBank/DDBJ whole genome shotgun (WGS) entry which is preliminary data.</text>
</comment>
<dbReference type="EMBL" id="JANBPY010001521">
    <property type="protein sequence ID" value="KAJ1959700.1"/>
    <property type="molecule type" value="Genomic_DNA"/>
</dbReference>
<dbReference type="InterPro" id="IPR020084">
    <property type="entry name" value="NUDIX_hydrolase_CS"/>
</dbReference>
<organism evidence="4 5">
    <name type="scientific">Dispira parvispora</name>
    <dbReference type="NCBI Taxonomy" id="1520584"/>
    <lineage>
        <taxon>Eukaryota</taxon>
        <taxon>Fungi</taxon>
        <taxon>Fungi incertae sedis</taxon>
        <taxon>Zoopagomycota</taxon>
        <taxon>Kickxellomycotina</taxon>
        <taxon>Dimargaritomycetes</taxon>
        <taxon>Dimargaritales</taxon>
        <taxon>Dimargaritaceae</taxon>
        <taxon>Dispira</taxon>
    </lineage>
</organism>
<feature type="transmembrane region" description="Helical" evidence="2">
    <location>
        <begin position="356"/>
        <end position="379"/>
    </location>
</feature>
<dbReference type="PROSITE" id="PS00893">
    <property type="entry name" value="NUDIX_BOX"/>
    <property type="match status" value="1"/>
</dbReference>
<reference evidence="4" key="1">
    <citation type="submission" date="2022-07" db="EMBL/GenBank/DDBJ databases">
        <title>Phylogenomic reconstructions and comparative analyses of Kickxellomycotina fungi.</title>
        <authorList>
            <person name="Reynolds N.K."/>
            <person name="Stajich J.E."/>
            <person name="Barry K."/>
            <person name="Grigoriev I.V."/>
            <person name="Crous P."/>
            <person name="Smith M.E."/>
        </authorList>
    </citation>
    <scope>NUCLEOTIDE SEQUENCE</scope>
    <source>
        <strain evidence="4">RSA 1196</strain>
    </source>
</reference>
<evidence type="ECO:0000313" key="5">
    <source>
        <dbReference type="Proteomes" id="UP001150925"/>
    </source>
</evidence>
<name>A0A9W8ALS6_9FUNG</name>
<gene>
    <name evidence="4" type="ORF">IWQ62_004512</name>
</gene>